<dbReference type="RefSeq" id="WP_146599699.1">
    <property type="nucleotide sequence ID" value="NZ_SJPY01000003.1"/>
</dbReference>
<feature type="signal peptide" evidence="1">
    <location>
        <begin position="1"/>
        <end position="25"/>
    </location>
</feature>
<feature type="chain" id="PRO_5022700681" description="PEP-CTERM protein-sorting domain-containing protein" evidence="1">
    <location>
        <begin position="26"/>
        <end position="281"/>
    </location>
</feature>
<evidence type="ECO:0000256" key="1">
    <source>
        <dbReference type="SAM" id="SignalP"/>
    </source>
</evidence>
<name>A0A5C6E5K5_9BACT</name>
<dbReference type="OrthoDB" id="267451at2"/>
<keyword evidence="3" id="KW-1185">Reference proteome</keyword>
<organism evidence="2 3">
    <name type="scientific">Novipirellula aureliae</name>
    <dbReference type="NCBI Taxonomy" id="2527966"/>
    <lineage>
        <taxon>Bacteria</taxon>
        <taxon>Pseudomonadati</taxon>
        <taxon>Planctomycetota</taxon>
        <taxon>Planctomycetia</taxon>
        <taxon>Pirellulales</taxon>
        <taxon>Pirellulaceae</taxon>
        <taxon>Novipirellula</taxon>
    </lineage>
</organism>
<evidence type="ECO:0000313" key="2">
    <source>
        <dbReference type="EMBL" id="TWU43237.1"/>
    </source>
</evidence>
<dbReference type="AlphaFoldDB" id="A0A5C6E5K5"/>
<reference evidence="2 3" key="1">
    <citation type="submission" date="2019-02" db="EMBL/GenBank/DDBJ databases">
        <title>Deep-cultivation of Planctomycetes and their phenomic and genomic characterization uncovers novel biology.</title>
        <authorList>
            <person name="Wiegand S."/>
            <person name="Jogler M."/>
            <person name="Boedeker C."/>
            <person name="Pinto D."/>
            <person name="Vollmers J."/>
            <person name="Rivas-Marin E."/>
            <person name="Kohn T."/>
            <person name="Peeters S.H."/>
            <person name="Heuer A."/>
            <person name="Rast P."/>
            <person name="Oberbeckmann S."/>
            <person name="Bunk B."/>
            <person name="Jeske O."/>
            <person name="Meyerdierks A."/>
            <person name="Storesund J.E."/>
            <person name="Kallscheuer N."/>
            <person name="Luecker S."/>
            <person name="Lage O.M."/>
            <person name="Pohl T."/>
            <person name="Merkel B.J."/>
            <person name="Hornburger P."/>
            <person name="Mueller R.-W."/>
            <person name="Bruemmer F."/>
            <person name="Labrenz M."/>
            <person name="Spormann A.M."/>
            <person name="Op Den Camp H."/>
            <person name="Overmann J."/>
            <person name="Amann R."/>
            <person name="Jetten M.S.M."/>
            <person name="Mascher T."/>
            <person name="Medema M.H."/>
            <person name="Devos D.P."/>
            <person name="Kaster A.-K."/>
            <person name="Ovreas L."/>
            <person name="Rohde M."/>
            <person name="Galperin M.Y."/>
            <person name="Jogler C."/>
        </authorList>
    </citation>
    <scope>NUCLEOTIDE SEQUENCE [LARGE SCALE GENOMIC DNA]</scope>
    <source>
        <strain evidence="2 3">Q31b</strain>
    </source>
</reference>
<dbReference type="EMBL" id="SJPY01000003">
    <property type="protein sequence ID" value="TWU43237.1"/>
    <property type="molecule type" value="Genomic_DNA"/>
</dbReference>
<comment type="caution">
    <text evidence="2">The sequence shown here is derived from an EMBL/GenBank/DDBJ whole genome shotgun (WGS) entry which is preliminary data.</text>
</comment>
<keyword evidence="1" id="KW-0732">Signal</keyword>
<gene>
    <name evidence="2" type="ORF">Q31b_22750</name>
</gene>
<dbReference type="Proteomes" id="UP000315471">
    <property type="component" value="Unassembled WGS sequence"/>
</dbReference>
<protein>
    <recommendedName>
        <fullName evidence="4">PEP-CTERM protein-sorting domain-containing protein</fullName>
    </recommendedName>
</protein>
<sequence precursor="true">MKKQLYLSLAAVLALSATLQNASQAAEVVAFWGFADDYDFEGTGVGGANPSKINFAAEVNNTPGAANLQAYLGIPDELDPNGGGGSRAYTSPTSGITYAPTRTVKWDDLKGGGDSFDIGGVDTFMVDKLDGDGPLANDFGNDALMYITFDGTGFKDFEFRFDIEATPDDLADSFDVFYRVGGSGTWFRDPSQNNISLSFQDYDVVDPDNQFALSGQISLSSSLNNQASIELIINDFAENGNNEMEIDNFEIIGSAVPEPGSFACLAACTGLSLIVRRRKTR</sequence>
<evidence type="ECO:0008006" key="4">
    <source>
        <dbReference type="Google" id="ProtNLM"/>
    </source>
</evidence>
<evidence type="ECO:0000313" key="3">
    <source>
        <dbReference type="Proteomes" id="UP000315471"/>
    </source>
</evidence>
<accession>A0A5C6E5K5</accession>
<proteinExistence type="predicted"/>